<dbReference type="PIRSF" id="PIRSF033736">
    <property type="entry name" value="UCP033763"/>
    <property type="match status" value="1"/>
</dbReference>
<sequence length="155" mass="16045">MSVALTLAPDEIRTDLPTRHAKLKWVMVVDVALGAGLIANAAVCMAAAVGNAVPTLLGPGTTDASGSHHPGLPWTGCSILAGDADKVREIRAKAASKEGLLVVDMPEQAQTSRVYDEYLAAVAGTEAADLTYYAVSVVGPRNKVDKLVGGLPLLR</sequence>
<dbReference type="Pfam" id="PF09391">
    <property type="entry name" value="DUF2000"/>
    <property type="match status" value="1"/>
</dbReference>
<dbReference type="SUPFAM" id="SSF102462">
    <property type="entry name" value="Peptidyl-tRNA hydrolase II"/>
    <property type="match status" value="1"/>
</dbReference>
<organism evidence="1 2">
    <name type="scientific">Umezawaea tangerina</name>
    <dbReference type="NCBI Taxonomy" id="84725"/>
    <lineage>
        <taxon>Bacteria</taxon>
        <taxon>Bacillati</taxon>
        <taxon>Actinomycetota</taxon>
        <taxon>Actinomycetes</taxon>
        <taxon>Pseudonocardiales</taxon>
        <taxon>Pseudonocardiaceae</taxon>
        <taxon>Umezawaea</taxon>
    </lineage>
</organism>
<keyword evidence="2" id="KW-1185">Reference proteome</keyword>
<dbReference type="EMBL" id="PVTF01000009">
    <property type="protein sequence ID" value="PRY37959.1"/>
    <property type="molecule type" value="Genomic_DNA"/>
</dbReference>
<accession>A0A2T0SX37</accession>
<dbReference type="InterPro" id="IPR023476">
    <property type="entry name" value="Pep_tRNA_hydro_II_dom_sf"/>
</dbReference>
<evidence type="ECO:0000313" key="2">
    <source>
        <dbReference type="Proteomes" id="UP000239494"/>
    </source>
</evidence>
<gene>
    <name evidence="1" type="ORF">CLV43_109179</name>
</gene>
<dbReference type="InterPro" id="IPR018988">
    <property type="entry name" value="DUF2000"/>
</dbReference>
<dbReference type="RefSeq" id="WP_245887069.1">
    <property type="nucleotide sequence ID" value="NZ_PVTF01000009.1"/>
</dbReference>
<comment type="caution">
    <text evidence="1">The sequence shown here is derived from an EMBL/GenBank/DDBJ whole genome shotgun (WGS) entry which is preliminary data.</text>
</comment>
<proteinExistence type="predicted"/>
<dbReference type="InterPro" id="IPR017021">
    <property type="entry name" value="UCP033763"/>
</dbReference>
<reference evidence="1 2" key="1">
    <citation type="submission" date="2018-03" db="EMBL/GenBank/DDBJ databases">
        <title>Genomic Encyclopedia of Archaeal and Bacterial Type Strains, Phase II (KMG-II): from individual species to whole genera.</title>
        <authorList>
            <person name="Goeker M."/>
        </authorList>
    </citation>
    <scope>NUCLEOTIDE SEQUENCE [LARGE SCALE GENOMIC DNA]</scope>
    <source>
        <strain evidence="1 2">DSM 44720</strain>
    </source>
</reference>
<evidence type="ECO:0000313" key="1">
    <source>
        <dbReference type="EMBL" id="PRY37959.1"/>
    </source>
</evidence>
<dbReference type="AlphaFoldDB" id="A0A2T0SX37"/>
<dbReference type="Proteomes" id="UP000239494">
    <property type="component" value="Unassembled WGS sequence"/>
</dbReference>
<dbReference type="Gene3D" id="3.40.1490.10">
    <property type="entry name" value="Bit1"/>
    <property type="match status" value="1"/>
</dbReference>
<name>A0A2T0SX37_9PSEU</name>
<protein>
    <submittedName>
        <fullName evidence="1">Uncharacterized protein DUF2000</fullName>
    </submittedName>
</protein>